<evidence type="ECO:0000313" key="4">
    <source>
        <dbReference type="Proteomes" id="UP000011715"/>
    </source>
</evidence>
<dbReference type="EMBL" id="GL876977">
    <property type="protein sequence ID" value="KLU91417.1"/>
    <property type="molecule type" value="Genomic_DNA"/>
</dbReference>
<dbReference type="AlphaFoldDB" id="A0A0C4EB90"/>
<gene>
    <name evidence="2" type="ORF">MAPG_09937</name>
</gene>
<reference evidence="2" key="2">
    <citation type="submission" date="2010-05" db="EMBL/GenBank/DDBJ databases">
        <title>The Genome Sequence of Magnaporthe poae strain ATCC 64411.</title>
        <authorList>
            <consortium name="The Broad Institute Genome Sequencing Platform"/>
            <consortium name="Broad Institute Genome Sequencing Center for Infectious Disease"/>
            <person name="Ma L.-J."/>
            <person name="Dead R."/>
            <person name="Young S."/>
            <person name="Zeng Q."/>
            <person name="Koehrsen M."/>
            <person name="Alvarado L."/>
            <person name="Berlin A."/>
            <person name="Chapman S.B."/>
            <person name="Chen Z."/>
            <person name="Freedman E."/>
            <person name="Gellesch M."/>
            <person name="Goldberg J."/>
            <person name="Griggs A."/>
            <person name="Gujja S."/>
            <person name="Heilman E.R."/>
            <person name="Heiman D."/>
            <person name="Hepburn T."/>
            <person name="Howarth C."/>
            <person name="Jen D."/>
            <person name="Larson L."/>
            <person name="Mehta T."/>
            <person name="Neiman D."/>
            <person name="Pearson M."/>
            <person name="Roberts A."/>
            <person name="Saif S."/>
            <person name="Shea T."/>
            <person name="Shenoy N."/>
            <person name="Sisk P."/>
            <person name="Stolte C."/>
            <person name="Sykes S."/>
            <person name="Walk T."/>
            <person name="White J."/>
            <person name="Yandava C."/>
            <person name="Haas B."/>
            <person name="Nusbaum C."/>
            <person name="Birren B."/>
        </authorList>
    </citation>
    <scope>NUCLEOTIDE SEQUENCE</scope>
    <source>
        <strain evidence="2">ATCC 64411</strain>
    </source>
</reference>
<proteinExistence type="predicted"/>
<dbReference type="VEuPathDB" id="FungiDB:MAPG_09937"/>
<evidence type="ECO:0000256" key="1">
    <source>
        <dbReference type="SAM" id="MobiDB-lite"/>
    </source>
</evidence>
<protein>
    <submittedName>
        <fullName evidence="2 3">Uncharacterized protein</fullName>
    </submittedName>
</protein>
<dbReference type="EnsemblFungi" id="MAPG_09937T0">
    <property type="protein sequence ID" value="MAPG_09937T0"/>
    <property type="gene ID" value="MAPG_09937"/>
</dbReference>
<reference evidence="3" key="4">
    <citation type="journal article" date="2015" name="G3 (Bethesda)">
        <title>Genome sequences of three phytopathogenic species of the Magnaporthaceae family of fungi.</title>
        <authorList>
            <person name="Okagaki L.H."/>
            <person name="Nunes C.C."/>
            <person name="Sailsbery J."/>
            <person name="Clay B."/>
            <person name="Brown D."/>
            <person name="John T."/>
            <person name="Oh Y."/>
            <person name="Young N."/>
            <person name="Fitzgerald M."/>
            <person name="Haas B.J."/>
            <person name="Zeng Q."/>
            <person name="Young S."/>
            <person name="Adiconis X."/>
            <person name="Fan L."/>
            <person name="Levin J.Z."/>
            <person name="Mitchell T.K."/>
            <person name="Okubara P.A."/>
            <person name="Farman M.L."/>
            <person name="Kohn L.M."/>
            <person name="Birren B."/>
            <person name="Ma L.-J."/>
            <person name="Dean R.A."/>
        </authorList>
    </citation>
    <scope>NUCLEOTIDE SEQUENCE</scope>
    <source>
        <strain evidence="3">ATCC 64411 / 73-15</strain>
    </source>
</reference>
<keyword evidence="4" id="KW-1185">Reference proteome</keyword>
<name>A0A0C4EB90_MAGP6</name>
<reference evidence="2" key="3">
    <citation type="submission" date="2011-03" db="EMBL/GenBank/DDBJ databases">
        <title>Annotation of Magnaporthe poae ATCC 64411.</title>
        <authorList>
            <person name="Ma L.-J."/>
            <person name="Dead R."/>
            <person name="Young S.K."/>
            <person name="Zeng Q."/>
            <person name="Gargeya S."/>
            <person name="Fitzgerald M."/>
            <person name="Haas B."/>
            <person name="Abouelleil A."/>
            <person name="Alvarado L."/>
            <person name="Arachchi H.M."/>
            <person name="Berlin A."/>
            <person name="Brown A."/>
            <person name="Chapman S.B."/>
            <person name="Chen Z."/>
            <person name="Dunbar C."/>
            <person name="Freedman E."/>
            <person name="Gearin G."/>
            <person name="Gellesch M."/>
            <person name="Goldberg J."/>
            <person name="Griggs A."/>
            <person name="Gujja S."/>
            <person name="Heiman D."/>
            <person name="Howarth C."/>
            <person name="Larson L."/>
            <person name="Lui A."/>
            <person name="MacDonald P.J.P."/>
            <person name="Mehta T."/>
            <person name="Montmayeur A."/>
            <person name="Murphy C."/>
            <person name="Neiman D."/>
            <person name="Pearson M."/>
            <person name="Priest M."/>
            <person name="Roberts A."/>
            <person name="Saif S."/>
            <person name="Shea T."/>
            <person name="Shenoy N."/>
            <person name="Sisk P."/>
            <person name="Stolte C."/>
            <person name="Sykes S."/>
            <person name="Yandava C."/>
            <person name="Wortman J."/>
            <person name="Nusbaum C."/>
            <person name="Birren B."/>
        </authorList>
    </citation>
    <scope>NUCLEOTIDE SEQUENCE</scope>
    <source>
        <strain evidence="2">ATCC 64411</strain>
    </source>
</reference>
<dbReference type="EMBL" id="ADBL01002554">
    <property type="status" value="NOT_ANNOTATED_CDS"/>
    <property type="molecule type" value="Genomic_DNA"/>
</dbReference>
<organism evidence="3 4">
    <name type="scientific">Magnaporthiopsis poae (strain ATCC 64411 / 73-15)</name>
    <name type="common">Kentucky bluegrass fungus</name>
    <name type="synonym">Magnaporthe poae</name>
    <dbReference type="NCBI Taxonomy" id="644358"/>
    <lineage>
        <taxon>Eukaryota</taxon>
        <taxon>Fungi</taxon>
        <taxon>Dikarya</taxon>
        <taxon>Ascomycota</taxon>
        <taxon>Pezizomycotina</taxon>
        <taxon>Sordariomycetes</taxon>
        <taxon>Sordariomycetidae</taxon>
        <taxon>Magnaporthales</taxon>
        <taxon>Magnaporthaceae</taxon>
        <taxon>Magnaporthiopsis</taxon>
    </lineage>
</organism>
<sequence>MVQTGLLHWGSGFVGLASWHGGFSHFVGSVDSRSPVAGRVGRMVRHGSTYNWPVMQHAARDMLLAAITDGGGIHHRVELQPGPAAVRERDPSGALSAVRRVEA</sequence>
<reference evidence="3" key="5">
    <citation type="submission" date="2015-06" db="UniProtKB">
        <authorList>
            <consortium name="EnsemblFungi"/>
        </authorList>
    </citation>
    <scope>IDENTIFICATION</scope>
    <source>
        <strain evidence="3">ATCC 64411</strain>
    </source>
</reference>
<evidence type="ECO:0000313" key="2">
    <source>
        <dbReference type="EMBL" id="KLU91417.1"/>
    </source>
</evidence>
<feature type="region of interest" description="Disordered" evidence="1">
    <location>
        <begin position="81"/>
        <end position="103"/>
    </location>
</feature>
<dbReference type="Proteomes" id="UP000011715">
    <property type="component" value="Unassembled WGS sequence"/>
</dbReference>
<dbReference type="OrthoDB" id="3559580at2759"/>
<reference evidence="4" key="1">
    <citation type="submission" date="2010-05" db="EMBL/GenBank/DDBJ databases">
        <title>The genome sequence of Magnaporthe poae strain ATCC 64411.</title>
        <authorList>
            <person name="Ma L.-J."/>
            <person name="Dead R."/>
            <person name="Young S."/>
            <person name="Zeng Q."/>
            <person name="Koehrsen M."/>
            <person name="Alvarado L."/>
            <person name="Berlin A."/>
            <person name="Chapman S.B."/>
            <person name="Chen Z."/>
            <person name="Freedman E."/>
            <person name="Gellesch M."/>
            <person name="Goldberg J."/>
            <person name="Griggs A."/>
            <person name="Gujja S."/>
            <person name="Heilman E.R."/>
            <person name="Heiman D."/>
            <person name="Hepburn T."/>
            <person name="Howarth C."/>
            <person name="Jen D."/>
            <person name="Larson L."/>
            <person name="Mehta T."/>
            <person name="Neiman D."/>
            <person name="Pearson M."/>
            <person name="Roberts A."/>
            <person name="Saif S."/>
            <person name="Shea T."/>
            <person name="Shenoy N."/>
            <person name="Sisk P."/>
            <person name="Stolte C."/>
            <person name="Sykes S."/>
            <person name="Walk T."/>
            <person name="White J."/>
            <person name="Yandava C."/>
            <person name="Haas B."/>
            <person name="Nusbaum C."/>
            <person name="Birren B."/>
        </authorList>
    </citation>
    <scope>NUCLEOTIDE SEQUENCE [LARGE SCALE GENOMIC DNA]</scope>
    <source>
        <strain evidence="4">ATCC 64411 / 73-15</strain>
    </source>
</reference>
<accession>A0A0C4EB90</accession>
<evidence type="ECO:0000313" key="3">
    <source>
        <dbReference type="EnsemblFungi" id="MAPG_09937T0"/>
    </source>
</evidence>